<gene>
    <name evidence="1" type="ORF">OEZ60_21465</name>
</gene>
<dbReference type="EMBL" id="JAOVQO010000036">
    <property type="protein sequence ID" value="MCU9850548.1"/>
    <property type="molecule type" value="Genomic_DNA"/>
</dbReference>
<dbReference type="InterPro" id="IPR003718">
    <property type="entry name" value="OsmC/Ohr_fam"/>
</dbReference>
<name>A0ABT2X9C3_9RHOB</name>
<dbReference type="RefSeq" id="WP_263340796.1">
    <property type="nucleotide sequence ID" value="NZ_JAOVQO010000036.1"/>
</dbReference>
<sequence>MTMMTSETDAKPTPVRDEVIRQAQTAVIERMRQDLVAACNTLVTTGRIDEGLTCHASQGKFHATMDLGPGMGGDAAGPSPGFFARAAIVGCVGIGVKMMAAREGLVFRSVDVTIECDFDDAALMGLSPRTAAPLESRIRIEVDTDEDRAAVRSLVDRALSVDPWYLALRDAQVVQHEIHMAADAGAAPAA</sequence>
<dbReference type="InterPro" id="IPR036102">
    <property type="entry name" value="OsmC/Ohrsf"/>
</dbReference>
<dbReference type="Proteomes" id="UP001209535">
    <property type="component" value="Unassembled WGS sequence"/>
</dbReference>
<organism evidence="1 2">
    <name type="scientific">Albidovulum salinarum</name>
    <dbReference type="NCBI Taxonomy" id="2984153"/>
    <lineage>
        <taxon>Bacteria</taxon>
        <taxon>Pseudomonadati</taxon>
        <taxon>Pseudomonadota</taxon>
        <taxon>Alphaproteobacteria</taxon>
        <taxon>Rhodobacterales</taxon>
        <taxon>Paracoccaceae</taxon>
        <taxon>Albidovulum</taxon>
    </lineage>
</organism>
<keyword evidence="2" id="KW-1185">Reference proteome</keyword>
<dbReference type="InterPro" id="IPR052924">
    <property type="entry name" value="OsmC/Ohr_hydroprdx_reductase"/>
</dbReference>
<dbReference type="PANTHER" id="PTHR35368:SF1">
    <property type="entry name" value="HYDROPEROXIDE REDUCTASE"/>
    <property type="match status" value="1"/>
</dbReference>
<dbReference type="Gene3D" id="3.30.300.20">
    <property type="match status" value="1"/>
</dbReference>
<evidence type="ECO:0000313" key="2">
    <source>
        <dbReference type="Proteomes" id="UP001209535"/>
    </source>
</evidence>
<comment type="caution">
    <text evidence="1">The sequence shown here is derived from an EMBL/GenBank/DDBJ whole genome shotgun (WGS) entry which is preliminary data.</text>
</comment>
<dbReference type="PANTHER" id="PTHR35368">
    <property type="entry name" value="HYDROPEROXIDE REDUCTASE"/>
    <property type="match status" value="1"/>
</dbReference>
<dbReference type="InterPro" id="IPR015946">
    <property type="entry name" value="KH_dom-like_a/b"/>
</dbReference>
<reference evidence="1 2" key="1">
    <citation type="submission" date="2022-10" db="EMBL/GenBank/DDBJ databases">
        <title>Defluviimonas sp. nov., isolated from ocean surface sediments.</title>
        <authorList>
            <person name="He W."/>
            <person name="Wang L."/>
            <person name="Zhang D.-F."/>
        </authorList>
    </citation>
    <scope>NUCLEOTIDE SEQUENCE [LARGE SCALE GENOMIC DNA]</scope>
    <source>
        <strain evidence="1 2">WL0024</strain>
    </source>
</reference>
<proteinExistence type="predicted"/>
<dbReference type="Pfam" id="PF02566">
    <property type="entry name" value="OsmC"/>
    <property type="match status" value="1"/>
</dbReference>
<evidence type="ECO:0000313" key="1">
    <source>
        <dbReference type="EMBL" id="MCU9850548.1"/>
    </source>
</evidence>
<protein>
    <submittedName>
        <fullName evidence="1">OsmC family protein</fullName>
    </submittedName>
</protein>
<dbReference type="SUPFAM" id="SSF82784">
    <property type="entry name" value="OsmC-like"/>
    <property type="match status" value="1"/>
</dbReference>
<accession>A0ABT2X9C3</accession>